<name>A0A0E9VIH8_ANGAN</name>
<reference evidence="2" key="1">
    <citation type="submission" date="2014-11" db="EMBL/GenBank/DDBJ databases">
        <authorList>
            <person name="Amaro Gonzalez C."/>
        </authorList>
    </citation>
    <scope>NUCLEOTIDE SEQUENCE</scope>
</reference>
<protein>
    <submittedName>
        <fullName evidence="2">Uncharacterized protein</fullName>
    </submittedName>
</protein>
<evidence type="ECO:0000256" key="1">
    <source>
        <dbReference type="SAM" id="SignalP"/>
    </source>
</evidence>
<sequence length="46" mass="5199">MVLFLSFLQLLFLKTLIILQCLACEVENSSGYYPLTEEMADLKISG</sequence>
<keyword evidence="1" id="KW-0732">Signal</keyword>
<reference evidence="2" key="2">
    <citation type="journal article" date="2015" name="Fish Shellfish Immunol.">
        <title>Early steps in the European eel (Anguilla anguilla)-Vibrio vulnificus interaction in the gills: Role of the RtxA13 toxin.</title>
        <authorList>
            <person name="Callol A."/>
            <person name="Pajuelo D."/>
            <person name="Ebbesson L."/>
            <person name="Teles M."/>
            <person name="MacKenzie S."/>
            <person name="Amaro C."/>
        </authorList>
    </citation>
    <scope>NUCLEOTIDE SEQUENCE</scope>
</reference>
<dbReference type="EMBL" id="GBXM01030786">
    <property type="protein sequence ID" value="JAH77791.1"/>
    <property type="molecule type" value="Transcribed_RNA"/>
</dbReference>
<dbReference type="AlphaFoldDB" id="A0A0E9VIH8"/>
<evidence type="ECO:0000313" key="2">
    <source>
        <dbReference type="EMBL" id="JAH77791.1"/>
    </source>
</evidence>
<accession>A0A0E9VIH8</accession>
<organism evidence="2">
    <name type="scientific">Anguilla anguilla</name>
    <name type="common">European freshwater eel</name>
    <name type="synonym">Muraena anguilla</name>
    <dbReference type="NCBI Taxonomy" id="7936"/>
    <lineage>
        <taxon>Eukaryota</taxon>
        <taxon>Metazoa</taxon>
        <taxon>Chordata</taxon>
        <taxon>Craniata</taxon>
        <taxon>Vertebrata</taxon>
        <taxon>Euteleostomi</taxon>
        <taxon>Actinopterygii</taxon>
        <taxon>Neopterygii</taxon>
        <taxon>Teleostei</taxon>
        <taxon>Anguilliformes</taxon>
        <taxon>Anguillidae</taxon>
        <taxon>Anguilla</taxon>
    </lineage>
</organism>
<feature type="chain" id="PRO_5002433737" evidence="1">
    <location>
        <begin position="24"/>
        <end position="46"/>
    </location>
</feature>
<proteinExistence type="predicted"/>
<feature type="signal peptide" evidence="1">
    <location>
        <begin position="1"/>
        <end position="23"/>
    </location>
</feature>